<dbReference type="Pfam" id="PF08613">
    <property type="entry name" value="Cyclin"/>
    <property type="match status" value="1"/>
</dbReference>
<dbReference type="RefSeq" id="XP_067066786.1">
    <property type="nucleotide sequence ID" value="XM_067213535.1"/>
</dbReference>
<gene>
    <name evidence="1" type="ORF">cand_033090</name>
</gene>
<dbReference type="Proteomes" id="UP000186804">
    <property type="component" value="Unassembled WGS sequence"/>
</dbReference>
<dbReference type="PANTHER" id="PTHR15615">
    <property type="match status" value="1"/>
</dbReference>
<dbReference type="InterPro" id="IPR013922">
    <property type="entry name" value="Cyclin_PHO80-like"/>
</dbReference>
<evidence type="ECO:0000313" key="2">
    <source>
        <dbReference type="Proteomes" id="UP000186804"/>
    </source>
</evidence>
<dbReference type="CDD" id="cd20558">
    <property type="entry name" value="CYCLIN_ScPCL7-like"/>
    <property type="match status" value="1"/>
</dbReference>
<sequence>MAKSVTMFIDGEDQHDIENKVDSHDNVDITCNFYISKSQRGLKIFSSENMVENRIYLDHFSNLDLFNKPYFCESFTQINKSVDKLIFKQIEGKDSITEIINIMMSSFLKNHIIPVLNKKGIDKKELINMIMVKYFLKDELHKYSTNINRFAGWNILTNIFDNSITPLHKDTHENCLSSLHDSDLLESLLYRDILDKMRTLIGCIVDIKRDDKQITPFDSCRVPNIAVRDYFSRLVEFFLCSPSMYILSFIYIDRLIKKNPTFSVDVINAHRLLVTTLLLAVKLFDDKLLSNSYYSKVGGISNLELNKMEAMVFTLLDFDLNVSFEEFVFYALSIKLVGEVLGLIDSK</sequence>
<accession>A0A1J4MF07</accession>
<dbReference type="GO" id="GO:0019901">
    <property type="term" value="F:protein kinase binding"/>
    <property type="evidence" value="ECO:0007669"/>
    <property type="project" value="InterPro"/>
</dbReference>
<keyword evidence="2" id="KW-1185">Reference proteome</keyword>
<dbReference type="SUPFAM" id="SSF47954">
    <property type="entry name" value="Cyclin-like"/>
    <property type="match status" value="1"/>
</dbReference>
<evidence type="ECO:0000313" key="1">
    <source>
        <dbReference type="EMBL" id="OII71596.1"/>
    </source>
</evidence>
<dbReference type="GeneID" id="92367493"/>
<dbReference type="OrthoDB" id="337735at2759"/>
<organism evidence="1 2">
    <name type="scientific">Cryptosporidium andersoni</name>
    <dbReference type="NCBI Taxonomy" id="117008"/>
    <lineage>
        <taxon>Eukaryota</taxon>
        <taxon>Sar</taxon>
        <taxon>Alveolata</taxon>
        <taxon>Apicomplexa</taxon>
        <taxon>Conoidasida</taxon>
        <taxon>Coccidia</taxon>
        <taxon>Eucoccidiorida</taxon>
        <taxon>Eimeriorina</taxon>
        <taxon>Cryptosporidiidae</taxon>
        <taxon>Cryptosporidium</taxon>
    </lineage>
</organism>
<dbReference type="InterPro" id="IPR036915">
    <property type="entry name" value="Cyclin-like_sf"/>
</dbReference>
<dbReference type="EMBL" id="LRBS01000121">
    <property type="protein sequence ID" value="OII71596.1"/>
    <property type="molecule type" value="Genomic_DNA"/>
</dbReference>
<dbReference type="AlphaFoldDB" id="A0A1J4MF07"/>
<dbReference type="PANTHER" id="PTHR15615:SF108">
    <property type="entry name" value="PROTEIN CNPPD1"/>
    <property type="match status" value="1"/>
</dbReference>
<protein>
    <submittedName>
        <fullName evidence="1">N-terminal domain-containing protein</fullName>
    </submittedName>
</protein>
<name>A0A1J4MF07_9CRYT</name>
<reference evidence="1 2" key="1">
    <citation type="submission" date="2016-10" db="EMBL/GenBank/DDBJ databases">
        <title>Reductive evolution of mitochondrial metabolism and differential evolution of invasion-related proteins in Cryptosporidium.</title>
        <authorList>
            <person name="Liu S."/>
            <person name="Roellig D.M."/>
            <person name="Guo Y."/>
            <person name="Li N."/>
            <person name="Frace M.A."/>
            <person name="Tang K."/>
            <person name="Zhang L."/>
            <person name="Feng Y."/>
            <person name="Xiao L."/>
        </authorList>
    </citation>
    <scope>NUCLEOTIDE SEQUENCE [LARGE SCALE GENOMIC DNA]</scope>
    <source>
        <strain evidence="1">30847</strain>
    </source>
</reference>
<dbReference type="Gene3D" id="1.10.472.10">
    <property type="entry name" value="Cyclin-like"/>
    <property type="match status" value="1"/>
</dbReference>
<dbReference type="VEuPathDB" id="CryptoDB:cand_033090"/>
<comment type="caution">
    <text evidence="1">The sequence shown here is derived from an EMBL/GenBank/DDBJ whole genome shotgun (WGS) entry which is preliminary data.</text>
</comment>
<proteinExistence type="predicted"/>